<dbReference type="AlphaFoldDB" id="A0A3A5LAU1"/>
<dbReference type="EMBL" id="QZWB01000003">
    <property type="protein sequence ID" value="RJT48307.1"/>
    <property type="molecule type" value="Genomic_DNA"/>
</dbReference>
<proteinExistence type="predicted"/>
<gene>
    <name evidence="1" type="ORF">D6J04_04200</name>
</gene>
<comment type="caution">
    <text evidence="1">The sequence shown here is derived from an EMBL/GenBank/DDBJ whole genome shotgun (WGS) entry which is preliminary data.</text>
</comment>
<dbReference type="GeneID" id="48947235"/>
<accession>A0A3A5LAU1</accession>
<dbReference type="Proteomes" id="UP000270757">
    <property type="component" value="Unassembled WGS sequence"/>
</dbReference>
<sequence length="716" mass="81700">MPRGKTHSDTPISSDTLHNENCFAYLQIIYNKIPASLLKQLKPLLAERLHLLAGVYNKDTAYGLLYKDFLEYIEKHLNELIIDPLNALYREEKNARKKQGENNPSSSQSSHGMMLEAFEKSPEALMRQIHEMEEFILCIYSNDSHLLPKTYQHIEHTISTHRPSDSKKLEKKISSHLKDRGPVINQGVTPATMGSLVGRFTSTYSSNFKPQHTTSLATIRHFDYKGPDDPIEYRFGTQGQRHKEIARVSPLFNVWLDVQRIRRIRSKQPVVVSHIYFNLLGLHRDDIEGIKEVDLTCVLHNLELNHPNIAVITLPADKGIMADDQYRYTEPEYARQHVIEEFVNIACENGKANSTIQDFHISDKIRRLVFTKDGIYSKRIEENIIRNLLNESFKQLNIKSLDISPAECQAAWFHFNKSVLPEYLITQLKPQGINFTCKDAIDRGGVASAYYNLIKSFKTDTPMSREKFEENLHAAAAMVKGRGLNHQLNLIWNAIDAYVNANYEDIVSNPRKYWLIQWRDLNCPHERVSGLLARRIAESIRELQTLKLSAEQLPIRFNNREGIINKGIAILDNIKIQADMGFSGQRLLLETVSDTLSLIKSPSQDKIERYETLANDLTVNYPRLYILGGLLKSFLGSLLFALTLGYAERPMASGWATFRTGLNALNRDSQTQVMKTLASDMSQTVALKEELQKLEENSKPHAEIGHLSSSTLIIES</sequence>
<dbReference type="RefSeq" id="WP_115300673.1">
    <property type="nucleotide sequence ID" value="NZ_CAAAIR010000002.1"/>
</dbReference>
<name>A0A3A5LAU1_9GAMM</name>
<protein>
    <submittedName>
        <fullName evidence="1">Uncharacterized protein</fullName>
    </submittedName>
</protein>
<organism evidence="1 2">
    <name type="scientific">Legionella taurinensis</name>
    <dbReference type="NCBI Taxonomy" id="70611"/>
    <lineage>
        <taxon>Bacteria</taxon>
        <taxon>Pseudomonadati</taxon>
        <taxon>Pseudomonadota</taxon>
        <taxon>Gammaproteobacteria</taxon>
        <taxon>Legionellales</taxon>
        <taxon>Legionellaceae</taxon>
        <taxon>Legionella</taxon>
    </lineage>
</organism>
<evidence type="ECO:0000313" key="1">
    <source>
        <dbReference type="EMBL" id="RJT48307.1"/>
    </source>
</evidence>
<reference evidence="1 2" key="1">
    <citation type="submission" date="2018-09" db="EMBL/GenBank/DDBJ databases">
        <title>Draft genome sequences of Legionella taurinensis isolated from water samples.</title>
        <authorList>
            <person name="Chakeri A."/>
            <person name="Allerberger F."/>
            <person name="Kundi M."/>
            <person name="Ruppitsch W."/>
            <person name="Schmid D."/>
        </authorList>
    </citation>
    <scope>NUCLEOTIDE SEQUENCE [LARGE SCALE GENOMIC DNA]</scope>
    <source>
        <strain evidence="1 2">4570-18-6</strain>
    </source>
</reference>
<evidence type="ECO:0000313" key="2">
    <source>
        <dbReference type="Proteomes" id="UP000270757"/>
    </source>
</evidence>